<comment type="caution">
    <text evidence="4">The sequence shown here is derived from an EMBL/GenBank/DDBJ whole genome shotgun (WGS) entry which is preliminary data.</text>
</comment>
<name>X1T3C8_9ZZZZ</name>
<dbReference type="SUPFAM" id="SSF56176">
    <property type="entry name" value="FAD-binding/transporter-associated domain-like"/>
    <property type="match status" value="1"/>
</dbReference>
<evidence type="ECO:0000256" key="1">
    <source>
        <dbReference type="ARBA" id="ARBA00022630"/>
    </source>
</evidence>
<keyword evidence="2" id="KW-0274">FAD</keyword>
<dbReference type="InterPro" id="IPR016166">
    <property type="entry name" value="FAD-bd_PCMH"/>
</dbReference>
<dbReference type="Gene3D" id="3.30.465.10">
    <property type="match status" value="1"/>
</dbReference>
<reference evidence="4" key="1">
    <citation type="journal article" date="2014" name="Front. Microbiol.">
        <title>High frequency of phylogenetically diverse reductive dehalogenase-homologous genes in deep subseafloor sedimentary metagenomes.</title>
        <authorList>
            <person name="Kawai M."/>
            <person name="Futagami T."/>
            <person name="Toyoda A."/>
            <person name="Takaki Y."/>
            <person name="Nishi S."/>
            <person name="Hori S."/>
            <person name="Arai W."/>
            <person name="Tsubouchi T."/>
            <person name="Morono Y."/>
            <person name="Uchiyama I."/>
            <person name="Ito T."/>
            <person name="Fujiyama A."/>
            <person name="Inagaki F."/>
            <person name="Takami H."/>
        </authorList>
    </citation>
    <scope>NUCLEOTIDE SEQUENCE</scope>
    <source>
        <strain evidence="4">Expedition CK06-06</strain>
    </source>
</reference>
<dbReference type="InterPro" id="IPR016169">
    <property type="entry name" value="FAD-bd_PCMH_sub2"/>
</dbReference>
<dbReference type="PANTHER" id="PTHR42934:SF2">
    <property type="entry name" value="GLYCOLATE OXIDASE SUBUNIT GLCD"/>
    <property type="match status" value="1"/>
</dbReference>
<protein>
    <recommendedName>
        <fullName evidence="3">FAD-binding PCMH-type domain-containing protein</fullName>
    </recommendedName>
</protein>
<accession>X1T3C8</accession>
<dbReference type="AlphaFoldDB" id="X1T3C8"/>
<dbReference type="Pfam" id="PF02913">
    <property type="entry name" value="FAD-oxidase_C"/>
    <property type="match status" value="1"/>
</dbReference>
<dbReference type="InterPro" id="IPR016164">
    <property type="entry name" value="FAD-linked_Oxase-like_C"/>
</dbReference>
<organism evidence="4">
    <name type="scientific">marine sediment metagenome</name>
    <dbReference type="NCBI Taxonomy" id="412755"/>
    <lineage>
        <taxon>unclassified sequences</taxon>
        <taxon>metagenomes</taxon>
        <taxon>ecological metagenomes</taxon>
    </lineage>
</organism>
<evidence type="ECO:0000313" key="4">
    <source>
        <dbReference type="EMBL" id="GAI82110.1"/>
    </source>
</evidence>
<evidence type="ECO:0000259" key="3">
    <source>
        <dbReference type="PROSITE" id="PS51387"/>
    </source>
</evidence>
<dbReference type="PANTHER" id="PTHR42934">
    <property type="entry name" value="GLYCOLATE OXIDASE SUBUNIT GLCD"/>
    <property type="match status" value="1"/>
</dbReference>
<keyword evidence="1" id="KW-0285">Flavoprotein</keyword>
<dbReference type="InterPro" id="IPR051914">
    <property type="entry name" value="FAD-linked_OxidoTrans_Type4"/>
</dbReference>
<dbReference type="PROSITE" id="PS51387">
    <property type="entry name" value="FAD_PCMH"/>
    <property type="match status" value="1"/>
</dbReference>
<sequence>MIAQSRYEKVTDNLVALLTEIVGAKNVLTGDERENYARDETAKLKPVLPEVVIKPKDTGSVAKILKLANERNIPVTPRGGGTGLSGGAVPIYGGIVLSLERMNRILEIDKDNFVATVEPGVTLSDLYQAVEEHGLYYPLYPGEMSATIGGNVATNAGGMRAVKYGVTRHFVLGLEAVLPTGETIQTGGKFVKCSTGYDLTQLITGSEGTLAVITKIMLKLIAPPGRREILFIPFHELHDAIGSVPDILKERILPVGIEFMEKDIINMVEQYTGKEIPLHEHEAFLMIIVEADSEDEIYRISSRIG</sequence>
<gene>
    <name evidence="4" type="ORF">S12H4_19197</name>
</gene>
<dbReference type="SUPFAM" id="SSF55103">
    <property type="entry name" value="FAD-linked oxidases, C-terminal domain"/>
    <property type="match status" value="1"/>
</dbReference>
<feature type="non-terminal residue" evidence="4">
    <location>
        <position position="305"/>
    </location>
</feature>
<feature type="domain" description="FAD-binding PCMH-type" evidence="3">
    <location>
        <begin position="44"/>
        <end position="223"/>
    </location>
</feature>
<dbReference type="InterPro" id="IPR004113">
    <property type="entry name" value="FAD-bd_oxidored_4_C"/>
</dbReference>
<dbReference type="InterPro" id="IPR036318">
    <property type="entry name" value="FAD-bd_PCMH-like_sf"/>
</dbReference>
<dbReference type="GO" id="GO:0003824">
    <property type="term" value="F:catalytic activity"/>
    <property type="evidence" value="ECO:0007669"/>
    <property type="project" value="InterPro"/>
</dbReference>
<dbReference type="EMBL" id="BARW01009570">
    <property type="protein sequence ID" value="GAI82110.1"/>
    <property type="molecule type" value="Genomic_DNA"/>
</dbReference>
<dbReference type="InterPro" id="IPR006094">
    <property type="entry name" value="Oxid_FAD_bind_N"/>
</dbReference>
<proteinExistence type="predicted"/>
<evidence type="ECO:0000256" key="2">
    <source>
        <dbReference type="ARBA" id="ARBA00022827"/>
    </source>
</evidence>
<dbReference type="GO" id="GO:0071949">
    <property type="term" value="F:FAD binding"/>
    <property type="evidence" value="ECO:0007669"/>
    <property type="project" value="InterPro"/>
</dbReference>
<dbReference type="Pfam" id="PF01565">
    <property type="entry name" value="FAD_binding_4"/>
    <property type="match status" value="1"/>
</dbReference>